<dbReference type="PANTHER" id="PTHR43277:SF4">
    <property type="entry name" value="ARGININE DECARBOXYLASE"/>
    <property type="match status" value="1"/>
</dbReference>
<dbReference type="RefSeq" id="WP_203378228.1">
    <property type="nucleotide sequence ID" value="NZ_JAENHP010000006.1"/>
</dbReference>
<feature type="domain" description="Orn/Lys/Arg decarboxylase C-terminal" evidence="7">
    <location>
        <begin position="395"/>
        <end position="459"/>
    </location>
</feature>
<dbReference type="SUPFAM" id="SSF55904">
    <property type="entry name" value="Ornithine decarboxylase C-terminal domain"/>
    <property type="match status" value="1"/>
</dbReference>
<evidence type="ECO:0000259" key="6">
    <source>
        <dbReference type="Pfam" id="PF01276"/>
    </source>
</evidence>
<accession>A0ABS2AEJ6</accession>
<keyword evidence="5" id="KW-0456">Lyase</keyword>
<dbReference type="Pfam" id="PF03711">
    <property type="entry name" value="OKR_DC_1_C"/>
    <property type="match status" value="1"/>
</dbReference>
<evidence type="ECO:0000256" key="3">
    <source>
        <dbReference type="ARBA" id="ARBA00022793"/>
    </source>
</evidence>
<dbReference type="InterPro" id="IPR015421">
    <property type="entry name" value="PyrdxlP-dep_Trfase_major"/>
</dbReference>
<dbReference type="Proteomes" id="UP000632138">
    <property type="component" value="Unassembled WGS sequence"/>
</dbReference>
<evidence type="ECO:0000256" key="4">
    <source>
        <dbReference type="ARBA" id="ARBA00022898"/>
    </source>
</evidence>
<dbReference type="Gene3D" id="3.90.105.10">
    <property type="entry name" value="Molybdopterin biosynthesis moea protein, domain 2"/>
    <property type="match status" value="1"/>
</dbReference>
<dbReference type="GO" id="GO:0008483">
    <property type="term" value="F:transaminase activity"/>
    <property type="evidence" value="ECO:0007669"/>
    <property type="project" value="UniProtKB-KW"/>
</dbReference>
<evidence type="ECO:0000256" key="1">
    <source>
        <dbReference type="ARBA" id="ARBA00001933"/>
    </source>
</evidence>
<dbReference type="PANTHER" id="PTHR43277">
    <property type="entry name" value="ARGININE DECARBOXYLASE"/>
    <property type="match status" value="1"/>
</dbReference>
<gene>
    <name evidence="8" type="ORF">JIG36_22090</name>
</gene>
<dbReference type="Gene3D" id="3.40.640.10">
    <property type="entry name" value="Type I PLP-dependent aspartate aminotransferase-like (Major domain)"/>
    <property type="match status" value="1"/>
</dbReference>
<dbReference type="SUPFAM" id="SSF53383">
    <property type="entry name" value="PLP-dependent transferases"/>
    <property type="match status" value="1"/>
</dbReference>
<name>A0ABS2AEJ6_9ACTN</name>
<comment type="cofactor">
    <cofactor evidence="1">
        <name>pyridoxal 5'-phosphate</name>
        <dbReference type="ChEBI" id="CHEBI:597326"/>
    </cofactor>
</comment>
<reference evidence="8 9" key="1">
    <citation type="submission" date="2021-01" db="EMBL/GenBank/DDBJ databases">
        <title>Actinoplanes sp. nov. LDG1-06 isolated from lichen.</title>
        <authorList>
            <person name="Saeng-In P."/>
            <person name="Phongsopitanun W."/>
            <person name="Kanchanasin P."/>
            <person name="Yuki M."/>
            <person name="Kudo T."/>
            <person name="Ohkuma M."/>
            <person name="Tanasupawat S."/>
        </authorList>
    </citation>
    <scope>NUCLEOTIDE SEQUENCE [LARGE SCALE GENOMIC DNA]</scope>
    <source>
        <strain evidence="8 9">LDG1-06</strain>
    </source>
</reference>
<comment type="similarity">
    <text evidence="2">Belongs to the Orn/Lys/Arg decarboxylase class-I family.</text>
</comment>
<evidence type="ECO:0000313" key="8">
    <source>
        <dbReference type="EMBL" id="MBM2618254.1"/>
    </source>
</evidence>
<proteinExistence type="inferred from homology"/>
<dbReference type="InterPro" id="IPR008286">
    <property type="entry name" value="Prn/Lys/Arg_de-COase_C"/>
</dbReference>
<feature type="domain" description="Orn/Lys/Arg decarboxylases family 1 pyridoxal-P attachment site" evidence="6">
    <location>
        <begin position="6"/>
        <end position="306"/>
    </location>
</feature>
<organism evidence="8 9">
    <name type="scientific">Paractinoplanes ovalisporus</name>
    <dbReference type="NCBI Taxonomy" id="2810368"/>
    <lineage>
        <taxon>Bacteria</taxon>
        <taxon>Bacillati</taxon>
        <taxon>Actinomycetota</taxon>
        <taxon>Actinomycetes</taxon>
        <taxon>Micromonosporales</taxon>
        <taxon>Micromonosporaceae</taxon>
        <taxon>Paractinoplanes</taxon>
    </lineage>
</organism>
<evidence type="ECO:0000259" key="7">
    <source>
        <dbReference type="Pfam" id="PF03711"/>
    </source>
</evidence>
<sequence length="476" mass="51954">MDQRRTPVLEAIEKFREGDSYTFALPGHRFGQKLDDRTVSVLSRGAFEADVITAKAVVSEAEELMADAVGARHAVFTTCGSSISMHTAMLTVIGPGKRVLVDRNVHKSVVASLILSGADPVWLRPRWDHENQIAHPASAEDVEEALRREPNAAAVLMITPTEYGTGADVRGIARLCHRRGIPLLVDEAWGAHFPFHPDLPTAAVHAGADLAIQSLHKADGGLCQASMILLGSDRVDPVDLRRQLDLITTTSPSALVYGSIDGFRRRMVSDGRQLLDHALGRINHLRARLHKIPGLEVLDETIIGHDSVAEWDPFKLSVDVSGLGISGYQAKDWMSGRERLVMQLGDARRVVCSLTYSDTEVALERLADAFERLAAEPPAPDRPAPAVPPLHELDLEQAMNPREAWFARTDQVTDPAGRISAEMISPYPPGVPVILPGERFNAEVVDYLRAGVASGMTLPDATDPSMKTFRVVQERS</sequence>
<keyword evidence="8" id="KW-0032">Aminotransferase</keyword>
<protein>
    <submittedName>
        <fullName evidence="8">Aminotransferase class V-fold PLP-dependent enzyme</fullName>
    </submittedName>
</protein>
<keyword evidence="9" id="KW-1185">Reference proteome</keyword>
<keyword evidence="8" id="KW-0808">Transferase</keyword>
<evidence type="ECO:0000256" key="5">
    <source>
        <dbReference type="ARBA" id="ARBA00023239"/>
    </source>
</evidence>
<dbReference type="EMBL" id="JAENHP010000006">
    <property type="protein sequence ID" value="MBM2618254.1"/>
    <property type="molecule type" value="Genomic_DNA"/>
</dbReference>
<evidence type="ECO:0000313" key="9">
    <source>
        <dbReference type="Proteomes" id="UP000632138"/>
    </source>
</evidence>
<dbReference type="InterPro" id="IPR052357">
    <property type="entry name" value="Orn_Lys_Arg_decarboxylase-I"/>
</dbReference>
<comment type="caution">
    <text evidence="8">The sequence shown here is derived from an EMBL/GenBank/DDBJ whole genome shotgun (WGS) entry which is preliminary data.</text>
</comment>
<dbReference type="Pfam" id="PF01276">
    <property type="entry name" value="OKR_DC_1"/>
    <property type="match status" value="1"/>
</dbReference>
<keyword evidence="3" id="KW-0210">Decarboxylase</keyword>
<dbReference type="InterPro" id="IPR036633">
    <property type="entry name" value="Prn/Lys/Arg_de-COase_C_sf"/>
</dbReference>
<dbReference type="InterPro" id="IPR000310">
    <property type="entry name" value="Orn/Lys/Arg_deCO2ase_major_dom"/>
</dbReference>
<keyword evidence="4" id="KW-0663">Pyridoxal phosphate</keyword>
<dbReference type="InterPro" id="IPR015424">
    <property type="entry name" value="PyrdxlP-dep_Trfase"/>
</dbReference>
<evidence type="ECO:0000256" key="2">
    <source>
        <dbReference type="ARBA" id="ARBA00010671"/>
    </source>
</evidence>